<sequence>MGRNTFNFDWITALLLLCLGSFGLFLLLTLGVGVFYQQFIYLFIGFILLFICSRIDPVLLWWFAPIGYVIGNIFLVLSYFGPNIRGATRWIVIGGAQLQPSELAKPLFLLAFAYFIAKYNPRTIRFLPIHVVLFLIPFLLVFRQPDLGSSLVYSSFWVAMLIAGGASVVLLLGVAGVVALFLPAVWSLLLPYQKARIFTFLNPALDPKGAGYNAIQAMIAVGSGQFIGRGLGRGTQSHMRFLPEYHTDFIFASLVEELGFVGGVLLFVVYALLLLRIILPFLRGMRQEAGVFAYSLGLFAMLFSQIFINTGMNMGLIPITGITLPFVSYGGSSILSLAIAFGFLWALQRGKLDDQSIAIR</sequence>
<name>A0A1F6AXB0_9BACT</name>
<keyword evidence="4 6" id="KW-1133">Transmembrane helix</keyword>
<feature type="transmembrane region" description="Helical" evidence="6">
    <location>
        <begin position="210"/>
        <end position="228"/>
    </location>
</feature>
<protein>
    <recommendedName>
        <fullName evidence="9">Rod shape-determining protein RodA</fullName>
    </recommendedName>
</protein>
<accession>A0A1F6AXB0</accession>
<keyword evidence="3" id="KW-0133">Cell shape</keyword>
<feature type="transmembrane region" description="Helical" evidence="6">
    <location>
        <begin position="156"/>
        <end position="189"/>
    </location>
</feature>
<feature type="transmembrane region" description="Helical" evidence="6">
    <location>
        <begin position="291"/>
        <end position="308"/>
    </location>
</feature>
<feature type="transmembrane region" description="Helical" evidence="6">
    <location>
        <begin position="328"/>
        <end position="347"/>
    </location>
</feature>
<evidence type="ECO:0000256" key="2">
    <source>
        <dbReference type="ARBA" id="ARBA00022692"/>
    </source>
</evidence>
<dbReference type="EMBL" id="MFJX01000072">
    <property type="protein sequence ID" value="OGG29321.1"/>
    <property type="molecule type" value="Genomic_DNA"/>
</dbReference>
<keyword evidence="2 6" id="KW-0812">Transmembrane</keyword>
<feature type="transmembrane region" description="Helical" evidence="6">
    <location>
        <begin position="258"/>
        <end position="279"/>
    </location>
</feature>
<dbReference type="GO" id="GO:0005886">
    <property type="term" value="C:plasma membrane"/>
    <property type="evidence" value="ECO:0007669"/>
    <property type="project" value="TreeGrafter"/>
</dbReference>
<dbReference type="InterPro" id="IPR001182">
    <property type="entry name" value="FtsW/RodA"/>
</dbReference>
<dbReference type="GO" id="GO:0051301">
    <property type="term" value="P:cell division"/>
    <property type="evidence" value="ECO:0007669"/>
    <property type="project" value="InterPro"/>
</dbReference>
<dbReference type="Pfam" id="PF01098">
    <property type="entry name" value="FTSW_RODA_SPOVE"/>
    <property type="match status" value="1"/>
</dbReference>
<organism evidence="7 8">
    <name type="scientific">Candidatus Gottesmanbacteria bacterium RIFCSPLOWO2_01_FULL_46_9</name>
    <dbReference type="NCBI Taxonomy" id="1798394"/>
    <lineage>
        <taxon>Bacteria</taxon>
        <taxon>Candidatus Gottesmaniibacteriota</taxon>
    </lineage>
</organism>
<feature type="transmembrane region" description="Helical" evidence="6">
    <location>
        <begin position="59"/>
        <end position="80"/>
    </location>
</feature>
<feature type="transmembrane region" description="Helical" evidence="6">
    <location>
        <begin position="34"/>
        <end position="52"/>
    </location>
</feature>
<dbReference type="PANTHER" id="PTHR30474:SF1">
    <property type="entry name" value="PEPTIDOGLYCAN GLYCOSYLTRANSFERASE MRDB"/>
    <property type="match status" value="1"/>
</dbReference>
<evidence type="ECO:0000256" key="5">
    <source>
        <dbReference type="ARBA" id="ARBA00023136"/>
    </source>
</evidence>
<evidence type="ECO:0000313" key="8">
    <source>
        <dbReference type="Proteomes" id="UP000176450"/>
    </source>
</evidence>
<dbReference type="Proteomes" id="UP000176450">
    <property type="component" value="Unassembled WGS sequence"/>
</dbReference>
<reference evidence="7 8" key="1">
    <citation type="journal article" date="2016" name="Nat. Commun.">
        <title>Thousands of microbial genomes shed light on interconnected biogeochemical processes in an aquifer system.</title>
        <authorList>
            <person name="Anantharaman K."/>
            <person name="Brown C.T."/>
            <person name="Hug L.A."/>
            <person name="Sharon I."/>
            <person name="Castelle C.J."/>
            <person name="Probst A.J."/>
            <person name="Thomas B.C."/>
            <person name="Singh A."/>
            <person name="Wilkins M.J."/>
            <person name="Karaoz U."/>
            <person name="Brodie E.L."/>
            <person name="Williams K.H."/>
            <person name="Hubbard S.S."/>
            <person name="Banfield J.F."/>
        </authorList>
    </citation>
    <scope>NUCLEOTIDE SEQUENCE [LARGE SCALE GENOMIC DNA]</scope>
</reference>
<gene>
    <name evidence="7" type="ORF">A3A63_02145</name>
</gene>
<evidence type="ECO:0000256" key="4">
    <source>
        <dbReference type="ARBA" id="ARBA00022989"/>
    </source>
</evidence>
<dbReference type="GO" id="GO:0032153">
    <property type="term" value="C:cell division site"/>
    <property type="evidence" value="ECO:0007669"/>
    <property type="project" value="TreeGrafter"/>
</dbReference>
<feature type="transmembrane region" description="Helical" evidence="6">
    <location>
        <begin position="100"/>
        <end position="117"/>
    </location>
</feature>
<keyword evidence="5 6" id="KW-0472">Membrane</keyword>
<dbReference type="GO" id="GO:0015648">
    <property type="term" value="F:lipid-linked peptidoglycan transporter activity"/>
    <property type="evidence" value="ECO:0007669"/>
    <property type="project" value="TreeGrafter"/>
</dbReference>
<evidence type="ECO:0000256" key="1">
    <source>
        <dbReference type="ARBA" id="ARBA00004141"/>
    </source>
</evidence>
<dbReference type="GO" id="GO:0008360">
    <property type="term" value="P:regulation of cell shape"/>
    <property type="evidence" value="ECO:0007669"/>
    <property type="project" value="UniProtKB-KW"/>
</dbReference>
<dbReference type="PANTHER" id="PTHR30474">
    <property type="entry name" value="CELL CYCLE PROTEIN"/>
    <property type="match status" value="1"/>
</dbReference>
<comment type="caution">
    <text evidence="7">The sequence shown here is derived from an EMBL/GenBank/DDBJ whole genome shotgun (WGS) entry which is preliminary data.</text>
</comment>
<dbReference type="InterPro" id="IPR018365">
    <property type="entry name" value="Cell_cycle_FtsW-rel_CS"/>
</dbReference>
<comment type="subcellular location">
    <subcellularLocation>
        <location evidence="1">Membrane</location>
        <topology evidence="1">Multi-pass membrane protein</topology>
    </subcellularLocation>
</comment>
<evidence type="ECO:0000256" key="3">
    <source>
        <dbReference type="ARBA" id="ARBA00022960"/>
    </source>
</evidence>
<feature type="transmembrane region" description="Helical" evidence="6">
    <location>
        <begin position="124"/>
        <end position="144"/>
    </location>
</feature>
<dbReference type="AlphaFoldDB" id="A0A1F6AXB0"/>
<evidence type="ECO:0008006" key="9">
    <source>
        <dbReference type="Google" id="ProtNLM"/>
    </source>
</evidence>
<evidence type="ECO:0000256" key="6">
    <source>
        <dbReference type="SAM" id="Phobius"/>
    </source>
</evidence>
<feature type="transmembrane region" description="Helical" evidence="6">
    <location>
        <begin position="7"/>
        <end position="28"/>
    </location>
</feature>
<dbReference type="PROSITE" id="PS00428">
    <property type="entry name" value="FTSW_RODA_SPOVE"/>
    <property type="match status" value="1"/>
</dbReference>
<proteinExistence type="predicted"/>
<evidence type="ECO:0000313" key="7">
    <source>
        <dbReference type="EMBL" id="OGG29321.1"/>
    </source>
</evidence>